<organism evidence="2 3">
    <name type="scientific">Paucidesulfovibrio gracilis DSM 16080</name>
    <dbReference type="NCBI Taxonomy" id="1121449"/>
    <lineage>
        <taxon>Bacteria</taxon>
        <taxon>Pseudomonadati</taxon>
        <taxon>Thermodesulfobacteriota</taxon>
        <taxon>Desulfovibrionia</taxon>
        <taxon>Desulfovibrionales</taxon>
        <taxon>Desulfovibrionaceae</taxon>
        <taxon>Paucidesulfovibrio</taxon>
    </lineage>
</organism>
<sequence length="237" mass="26738">MDCSELDELSERVAQLSGLAASRHQEYLALASERAQLDRFLELAPRAVTTLEELSTRLFGEILDEIESNLTHAVREVLGQNRTVVSERRTVGNRLQVHFSIHSGEDPDHQEDILRGQGGSVANILSVGLRLIALSQLDPYRHRPFLVLDEQDCWLKPELVPRFMQLIARIARRLDLQLLVISHHPVDTFASAADRILELVPNQDEGPRVRCRPLREKRLADPNGPEPEEEANVASVD</sequence>
<dbReference type="SUPFAM" id="SSF52540">
    <property type="entry name" value="P-loop containing nucleoside triphosphate hydrolases"/>
    <property type="match status" value="1"/>
</dbReference>
<name>A0A1T4XT03_9BACT</name>
<dbReference type="InterPro" id="IPR027417">
    <property type="entry name" value="P-loop_NTPase"/>
</dbReference>
<evidence type="ECO:0000313" key="3">
    <source>
        <dbReference type="Proteomes" id="UP000190027"/>
    </source>
</evidence>
<gene>
    <name evidence="2" type="ORF">SAMN02745704_02439</name>
</gene>
<reference evidence="2 3" key="1">
    <citation type="submission" date="2017-02" db="EMBL/GenBank/DDBJ databases">
        <authorList>
            <person name="Peterson S.W."/>
        </authorList>
    </citation>
    <scope>NUCLEOTIDE SEQUENCE [LARGE SCALE GENOMIC DNA]</scope>
    <source>
        <strain evidence="2 3">DSM 16080</strain>
    </source>
</reference>
<dbReference type="Proteomes" id="UP000190027">
    <property type="component" value="Unassembled WGS sequence"/>
</dbReference>
<protein>
    <submittedName>
        <fullName evidence="2">Uncharacterized protein</fullName>
    </submittedName>
</protein>
<dbReference type="AlphaFoldDB" id="A0A1T4XT03"/>
<proteinExistence type="predicted"/>
<feature type="compositionally biased region" description="Basic and acidic residues" evidence="1">
    <location>
        <begin position="211"/>
        <end position="220"/>
    </location>
</feature>
<dbReference type="Gene3D" id="3.40.50.300">
    <property type="entry name" value="P-loop containing nucleotide triphosphate hydrolases"/>
    <property type="match status" value="1"/>
</dbReference>
<feature type="region of interest" description="Disordered" evidence="1">
    <location>
        <begin position="211"/>
        <end position="237"/>
    </location>
</feature>
<dbReference type="STRING" id="1121449.SAMN02745704_02439"/>
<dbReference type="EMBL" id="FUYC01000016">
    <property type="protein sequence ID" value="SKA92667.1"/>
    <property type="molecule type" value="Genomic_DNA"/>
</dbReference>
<dbReference type="RefSeq" id="WP_078717984.1">
    <property type="nucleotide sequence ID" value="NZ_FUYC01000016.1"/>
</dbReference>
<evidence type="ECO:0000256" key="1">
    <source>
        <dbReference type="SAM" id="MobiDB-lite"/>
    </source>
</evidence>
<accession>A0A1T4XT03</accession>
<keyword evidence="3" id="KW-1185">Reference proteome</keyword>
<evidence type="ECO:0000313" key="2">
    <source>
        <dbReference type="EMBL" id="SKA92667.1"/>
    </source>
</evidence>